<dbReference type="SMART" id="SM00398">
    <property type="entry name" value="HMG"/>
    <property type="match status" value="1"/>
</dbReference>
<feature type="compositionally biased region" description="Low complexity" evidence="4">
    <location>
        <begin position="35"/>
        <end position="44"/>
    </location>
</feature>
<dbReference type="PANTHER" id="PTHR45789:SF2">
    <property type="entry name" value="FI18025P1"/>
    <property type="match status" value="1"/>
</dbReference>
<comment type="caution">
    <text evidence="6">The sequence shown here is derived from an EMBL/GenBank/DDBJ whole genome shotgun (WGS) entry which is preliminary data.</text>
</comment>
<feature type="compositionally biased region" description="Polar residues" evidence="4">
    <location>
        <begin position="322"/>
        <end position="336"/>
    </location>
</feature>
<dbReference type="InterPro" id="IPR009071">
    <property type="entry name" value="HMG_box_dom"/>
</dbReference>
<reference evidence="6 7" key="1">
    <citation type="submission" date="2016-07" db="EMBL/GenBank/DDBJ databases">
        <title>Pervasive Adenine N6-methylation of Active Genes in Fungi.</title>
        <authorList>
            <consortium name="DOE Joint Genome Institute"/>
            <person name="Mondo S.J."/>
            <person name="Dannebaum R.O."/>
            <person name="Kuo R.C."/>
            <person name="Labutti K."/>
            <person name="Haridas S."/>
            <person name="Kuo A."/>
            <person name="Salamov A."/>
            <person name="Ahrendt S.R."/>
            <person name="Lipzen A."/>
            <person name="Sullivan W."/>
            <person name="Andreopoulos W.B."/>
            <person name="Clum A."/>
            <person name="Lindquist E."/>
            <person name="Daum C."/>
            <person name="Ramamoorthy G.K."/>
            <person name="Gryganskyi A."/>
            <person name="Culley D."/>
            <person name="Magnuson J.K."/>
            <person name="James T.Y."/>
            <person name="O'Malley M.A."/>
            <person name="Stajich J.E."/>
            <person name="Spatafora J.W."/>
            <person name="Visel A."/>
            <person name="Grigoriev I.V."/>
        </authorList>
    </citation>
    <scope>NUCLEOTIDE SEQUENCE [LARGE SCALE GENOMIC DNA]</scope>
    <source>
        <strain evidence="6 7">NRRL 2496</strain>
    </source>
</reference>
<dbReference type="InterPro" id="IPR051356">
    <property type="entry name" value="SOX/SOX-like_TF"/>
</dbReference>
<dbReference type="Gene3D" id="1.10.30.10">
    <property type="entry name" value="High mobility group box domain"/>
    <property type="match status" value="1"/>
</dbReference>
<dbReference type="STRING" id="13706.A0A1X2HV92"/>
<dbReference type="EMBL" id="MCGN01000001">
    <property type="protein sequence ID" value="ORZ03522.1"/>
    <property type="molecule type" value="Genomic_DNA"/>
</dbReference>
<gene>
    <name evidence="6" type="ORF">BCR43DRAFT_501375</name>
</gene>
<dbReference type="GO" id="GO:0000978">
    <property type="term" value="F:RNA polymerase II cis-regulatory region sequence-specific DNA binding"/>
    <property type="evidence" value="ECO:0007669"/>
    <property type="project" value="TreeGrafter"/>
</dbReference>
<evidence type="ECO:0000313" key="6">
    <source>
        <dbReference type="EMBL" id="ORZ03522.1"/>
    </source>
</evidence>
<dbReference type="Proteomes" id="UP000242180">
    <property type="component" value="Unassembled WGS sequence"/>
</dbReference>
<dbReference type="OMA" id="WICFRTE"/>
<evidence type="ECO:0000256" key="2">
    <source>
        <dbReference type="ARBA" id="ARBA00023242"/>
    </source>
</evidence>
<dbReference type="PANTHER" id="PTHR45789">
    <property type="entry name" value="FI18025P1"/>
    <property type="match status" value="1"/>
</dbReference>
<dbReference type="Pfam" id="PF00505">
    <property type="entry name" value="HMG_box"/>
    <property type="match status" value="1"/>
</dbReference>
<dbReference type="GO" id="GO:0000981">
    <property type="term" value="F:DNA-binding transcription factor activity, RNA polymerase II-specific"/>
    <property type="evidence" value="ECO:0007669"/>
    <property type="project" value="TreeGrafter"/>
</dbReference>
<dbReference type="OrthoDB" id="6247875at2759"/>
<evidence type="ECO:0000256" key="3">
    <source>
        <dbReference type="PROSITE-ProRule" id="PRU00267"/>
    </source>
</evidence>
<evidence type="ECO:0000256" key="4">
    <source>
        <dbReference type="SAM" id="MobiDB-lite"/>
    </source>
</evidence>
<dbReference type="GO" id="GO:0005634">
    <property type="term" value="C:nucleus"/>
    <property type="evidence" value="ECO:0007669"/>
    <property type="project" value="UniProtKB-UniRule"/>
</dbReference>
<keyword evidence="1 3" id="KW-0238">DNA-binding</keyword>
<feature type="compositionally biased region" description="Basic and acidic residues" evidence="4">
    <location>
        <begin position="22"/>
        <end position="32"/>
    </location>
</feature>
<feature type="compositionally biased region" description="Basic and acidic residues" evidence="4">
    <location>
        <begin position="183"/>
        <end position="197"/>
    </location>
</feature>
<keyword evidence="7" id="KW-1185">Reference proteome</keyword>
<dbReference type="SUPFAM" id="SSF47095">
    <property type="entry name" value="HMG-box"/>
    <property type="match status" value="1"/>
</dbReference>
<feature type="DNA-binding region" description="HMG box" evidence="3">
    <location>
        <begin position="106"/>
        <end position="174"/>
    </location>
</feature>
<evidence type="ECO:0000259" key="5">
    <source>
        <dbReference type="PROSITE" id="PS50118"/>
    </source>
</evidence>
<feature type="domain" description="HMG box" evidence="5">
    <location>
        <begin position="106"/>
        <end position="174"/>
    </location>
</feature>
<name>A0A1X2HV92_SYNRA</name>
<proteinExistence type="predicted"/>
<feature type="region of interest" description="Disordered" evidence="4">
    <location>
        <begin position="322"/>
        <end position="341"/>
    </location>
</feature>
<organism evidence="6 7">
    <name type="scientific">Syncephalastrum racemosum</name>
    <name type="common">Filamentous fungus</name>
    <dbReference type="NCBI Taxonomy" id="13706"/>
    <lineage>
        <taxon>Eukaryota</taxon>
        <taxon>Fungi</taxon>
        <taxon>Fungi incertae sedis</taxon>
        <taxon>Mucoromycota</taxon>
        <taxon>Mucoromycotina</taxon>
        <taxon>Mucoromycetes</taxon>
        <taxon>Mucorales</taxon>
        <taxon>Syncephalastraceae</taxon>
        <taxon>Syncephalastrum</taxon>
    </lineage>
</organism>
<sequence length="415" mass="45313">MKYSPTSVAKDDATGGPAHVDIPYKPDLEDHGYPSPSSSCASAASSSSSSSAVALHASAGAKARILAAVPFLSEGNAEDLVQLQAQAGRNHRQRRPRIRKRDPSMIPRPLNCFLTYRLAKQKLITELCPGANHRDISKVVAKWWHEEPNFIKDEYRELARIEKASHARKYPNYKYSPKKKKAAKADAKKMPEARKEPAPASISIHSSKTADLSPIAIKAEPVHKETGSLVSQAAALHPPLHSHVSPAMSTDILPDAPTFLPLAYSGYSAPAHTGYSHLAWTYPCGSDYWYTASTMNPSDYGLPLYTSNCCCHSIHSLQHPQTTPVLDSTQSPSSASLAYDDSPPTMYHPLGQYNNPELQDQGGRPSYAGDFVEASRSPISFQPATAMSAVGPVKQEDQLYYAWNDIVHPHAPYPM</sequence>
<dbReference type="CDD" id="cd01389">
    <property type="entry name" value="HMG-box_ROX1-like"/>
    <property type="match status" value="1"/>
</dbReference>
<feature type="region of interest" description="Disordered" evidence="4">
    <location>
        <begin position="346"/>
        <end position="369"/>
    </location>
</feature>
<evidence type="ECO:0000256" key="1">
    <source>
        <dbReference type="ARBA" id="ARBA00023125"/>
    </source>
</evidence>
<dbReference type="InParanoid" id="A0A1X2HV92"/>
<dbReference type="InterPro" id="IPR036910">
    <property type="entry name" value="HMG_box_dom_sf"/>
</dbReference>
<keyword evidence="2 3" id="KW-0539">Nucleus</keyword>
<accession>A0A1X2HV92</accession>
<feature type="region of interest" description="Disordered" evidence="4">
    <location>
        <begin position="176"/>
        <end position="203"/>
    </location>
</feature>
<feature type="region of interest" description="Disordered" evidence="4">
    <location>
        <begin position="1"/>
        <end position="44"/>
    </location>
</feature>
<protein>
    <recommendedName>
        <fullName evidence="5">HMG box domain-containing protein</fullName>
    </recommendedName>
</protein>
<dbReference type="PROSITE" id="PS50118">
    <property type="entry name" value="HMG_BOX_2"/>
    <property type="match status" value="1"/>
</dbReference>
<evidence type="ECO:0000313" key="7">
    <source>
        <dbReference type="Proteomes" id="UP000242180"/>
    </source>
</evidence>
<dbReference type="AlphaFoldDB" id="A0A1X2HV92"/>